<proteinExistence type="predicted"/>
<sequence>MGDIVGHAFVPRAEEVHGAGLTHHHTGRTERPGAGDPQLRRTGDVTDIGLPAEDQNIEIVRRHLVERPLATPRAQGALVRANFN</sequence>
<evidence type="ECO:0000313" key="2">
    <source>
        <dbReference type="EMBL" id="BBY13604.1"/>
    </source>
</evidence>
<dbReference type="EMBL" id="AP022584">
    <property type="protein sequence ID" value="BBY13604.1"/>
    <property type="molecule type" value="Genomic_DNA"/>
</dbReference>
<dbReference type="Proteomes" id="UP000466831">
    <property type="component" value="Chromosome"/>
</dbReference>
<evidence type="ECO:0000256" key="1">
    <source>
        <dbReference type="SAM" id="MobiDB-lite"/>
    </source>
</evidence>
<organism evidence="2 3">
    <name type="scientific">Mycobacterium marseillense</name>
    <dbReference type="NCBI Taxonomy" id="701042"/>
    <lineage>
        <taxon>Bacteria</taxon>
        <taxon>Bacillati</taxon>
        <taxon>Actinomycetota</taxon>
        <taxon>Actinomycetes</taxon>
        <taxon>Mycobacteriales</taxon>
        <taxon>Mycobacteriaceae</taxon>
        <taxon>Mycobacterium</taxon>
        <taxon>Mycobacterium avium complex (MAC)</taxon>
    </lineage>
</organism>
<protein>
    <submittedName>
        <fullName evidence="2">Uncharacterized protein</fullName>
    </submittedName>
</protein>
<feature type="region of interest" description="Disordered" evidence="1">
    <location>
        <begin position="15"/>
        <end position="50"/>
    </location>
</feature>
<feature type="compositionally biased region" description="Basic and acidic residues" evidence="1">
    <location>
        <begin position="27"/>
        <end position="44"/>
    </location>
</feature>
<reference evidence="2 3" key="1">
    <citation type="journal article" date="2019" name="Emerg. Microbes Infect.">
        <title>Comprehensive subspecies identification of 175 nontuberculous mycobacteria species based on 7547 genomic profiles.</title>
        <authorList>
            <person name="Matsumoto Y."/>
            <person name="Kinjo T."/>
            <person name="Motooka D."/>
            <person name="Nabeya D."/>
            <person name="Jung N."/>
            <person name="Uechi K."/>
            <person name="Horii T."/>
            <person name="Iida T."/>
            <person name="Fujita J."/>
            <person name="Nakamura S."/>
        </authorList>
    </citation>
    <scope>NUCLEOTIDE SEQUENCE [LARGE SCALE GENOMIC DNA]</scope>
    <source>
        <strain evidence="2 3">JCM 17324</strain>
    </source>
</reference>
<keyword evidence="3" id="KW-1185">Reference proteome</keyword>
<accession>A0ABN5ZYF7</accession>
<gene>
    <name evidence="2" type="ORF">MMARJ_43440</name>
</gene>
<evidence type="ECO:0000313" key="3">
    <source>
        <dbReference type="Proteomes" id="UP000466831"/>
    </source>
</evidence>
<name>A0ABN5ZYF7_9MYCO</name>